<dbReference type="EMBL" id="BSXT01000894">
    <property type="protein sequence ID" value="GMF35776.1"/>
    <property type="molecule type" value="Genomic_DNA"/>
</dbReference>
<feature type="region of interest" description="Disordered" evidence="1">
    <location>
        <begin position="86"/>
        <end position="218"/>
    </location>
</feature>
<reference evidence="2" key="1">
    <citation type="submission" date="2023-04" db="EMBL/GenBank/DDBJ databases">
        <title>Phytophthora fragariaefolia NBRC 109709.</title>
        <authorList>
            <person name="Ichikawa N."/>
            <person name="Sato H."/>
            <person name="Tonouchi N."/>
        </authorList>
    </citation>
    <scope>NUCLEOTIDE SEQUENCE</scope>
    <source>
        <strain evidence="2">NBRC 109709</strain>
    </source>
</reference>
<dbReference type="AlphaFoldDB" id="A0A9W6XCG5"/>
<name>A0A9W6XCG5_9STRA</name>
<proteinExistence type="predicted"/>
<feature type="region of interest" description="Disordered" evidence="1">
    <location>
        <begin position="24"/>
        <end position="46"/>
    </location>
</feature>
<keyword evidence="3" id="KW-1185">Reference proteome</keyword>
<sequence>MQTPKTLKGRDARYAEFYDAVGEVEFGGGDSDDGRDYRDSAEDSAKNDIRRLSLDDAERDRGQYLKVQSHASIDKIAEFEITVVATSDDEEGDEVECQPSRRLGQLDYDYDDNDDGREGYLDSEGASDHHYIDAGLANEKRRSGNSREDPARPQRNSARTQWNSAGPQSNSARQQPNSASHRNPVNPPPDHHIRLGQPSDRQDNYGRRGDSRERSQYGPCAACGGLGHSVHVCRKRCKFYQQVHDVGRCELFQRYERPANFVTQNSAEPVTEAKYIFTYVGEAEGPEDEKKSDGNGSDMDGIDGELGYSERESPAMMSNADTTRLETGATGRTKTMRLLPGERLGWWSA</sequence>
<feature type="compositionally biased region" description="Acidic residues" evidence="1">
    <location>
        <begin position="87"/>
        <end position="96"/>
    </location>
</feature>
<gene>
    <name evidence="2" type="ORF">Pfra01_000956000</name>
</gene>
<feature type="region of interest" description="Disordered" evidence="1">
    <location>
        <begin position="284"/>
        <end position="334"/>
    </location>
</feature>
<feature type="compositionally biased region" description="Polar residues" evidence="1">
    <location>
        <begin position="154"/>
        <end position="183"/>
    </location>
</feature>
<protein>
    <submittedName>
        <fullName evidence="2">Unnamed protein product</fullName>
    </submittedName>
</protein>
<evidence type="ECO:0000313" key="3">
    <source>
        <dbReference type="Proteomes" id="UP001165121"/>
    </source>
</evidence>
<feature type="compositionally biased region" description="Basic and acidic residues" evidence="1">
    <location>
        <begin position="116"/>
        <end position="152"/>
    </location>
</feature>
<accession>A0A9W6XCG5</accession>
<feature type="compositionally biased region" description="Basic and acidic residues" evidence="1">
    <location>
        <begin position="200"/>
        <end position="215"/>
    </location>
</feature>
<feature type="compositionally biased region" description="Basic and acidic residues" evidence="1">
    <location>
        <begin position="32"/>
        <end position="46"/>
    </location>
</feature>
<comment type="caution">
    <text evidence="2">The sequence shown here is derived from an EMBL/GenBank/DDBJ whole genome shotgun (WGS) entry which is preliminary data.</text>
</comment>
<dbReference type="Proteomes" id="UP001165121">
    <property type="component" value="Unassembled WGS sequence"/>
</dbReference>
<evidence type="ECO:0000256" key="1">
    <source>
        <dbReference type="SAM" id="MobiDB-lite"/>
    </source>
</evidence>
<evidence type="ECO:0000313" key="2">
    <source>
        <dbReference type="EMBL" id="GMF35776.1"/>
    </source>
</evidence>
<organism evidence="2 3">
    <name type="scientific">Phytophthora fragariaefolia</name>
    <dbReference type="NCBI Taxonomy" id="1490495"/>
    <lineage>
        <taxon>Eukaryota</taxon>
        <taxon>Sar</taxon>
        <taxon>Stramenopiles</taxon>
        <taxon>Oomycota</taxon>
        <taxon>Peronosporomycetes</taxon>
        <taxon>Peronosporales</taxon>
        <taxon>Peronosporaceae</taxon>
        <taxon>Phytophthora</taxon>
    </lineage>
</organism>